<keyword evidence="1" id="KW-1133">Transmembrane helix</keyword>
<accession>F8P5A9</accession>
<dbReference type="EMBL" id="GL945438">
    <property type="protein sequence ID" value="EGO21796.1"/>
    <property type="molecule type" value="Genomic_DNA"/>
</dbReference>
<protein>
    <submittedName>
        <fullName evidence="2">Uncharacterized protein</fullName>
    </submittedName>
</protein>
<dbReference type="RefSeq" id="XP_007321582.1">
    <property type="nucleotide sequence ID" value="XM_007321520.1"/>
</dbReference>
<feature type="transmembrane region" description="Helical" evidence="1">
    <location>
        <begin position="25"/>
        <end position="44"/>
    </location>
</feature>
<name>F8P5A9_SERL9</name>
<evidence type="ECO:0000256" key="1">
    <source>
        <dbReference type="SAM" id="Phobius"/>
    </source>
</evidence>
<dbReference type="Proteomes" id="UP000008064">
    <property type="component" value="Unassembled WGS sequence"/>
</dbReference>
<dbReference type="GeneID" id="18815466"/>
<gene>
    <name evidence="2" type="ORF">SERLADRAFT_441029</name>
</gene>
<keyword evidence="1" id="KW-0472">Membrane</keyword>
<sequence>MPAHLPSSTHKIPRHTHGTCKLNPTRLACILVLNLALLLSYRFFLAQQHGRHTHVIDASQRVIRIEGRWQAVRSSLGLPPLPETVTISTHNQKQTAPSFNQNILPTYSPAPKRASRFDLRRKRSEAELQRARWQTSPTLHFSPDATQDLAVSMDEIAKSFRNIALAEKEIAGERLRMMRLERGLGHTRSRRWSSRVIKKSEEG</sequence>
<dbReference type="AlphaFoldDB" id="F8P5A9"/>
<proteinExistence type="predicted"/>
<keyword evidence="1" id="KW-0812">Transmembrane</keyword>
<dbReference type="KEGG" id="sla:SERLADRAFT_441029"/>
<organism>
    <name type="scientific">Serpula lacrymans var. lacrymans (strain S7.9)</name>
    <name type="common">Dry rot fungus</name>
    <dbReference type="NCBI Taxonomy" id="578457"/>
    <lineage>
        <taxon>Eukaryota</taxon>
        <taxon>Fungi</taxon>
        <taxon>Dikarya</taxon>
        <taxon>Basidiomycota</taxon>
        <taxon>Agaricomycotina</taxon>
        <taxon>Agaricomycetes</taxon>
        <taxon>Agaricomycetidae</taxon>
        <taxon>Boletales</taxon>
        <taxon>Coniophorineae</taxon>
        <taxon>Serpulaceae</taxon>
        <taxon>Serpula</taxon>
    </lineage>
</organism>
<dbReference type="HOGENOM" id="CLU_1349614_0_0_1"/>
<reference evidence="2" key="1">
    <citation type="submission" date="2011-04" db="EMBL/GenBank/DDBJ databases">
        <title>Evolution of plant cell wall degrading machinery underlies the functional diversity of forest fungi.</title>
        <authorList>
            <consortium name="US DOE Joint Genome Institute (JGI-PGF)"/>
            <person name="Eastwood D.C."/>
            <person name="Floudas D."/>
            <person name="Binder M."/>
            <person name="Majcherczyk A."/>
            <person name="Schneider P."/>
            <person name="Aerts A."/>
            <person name="Asiegbu F.O."/>
            <person name="Baker S.E."/>
            <person name="Barry K."/>
            <person name="Bendiksby M."/>
            <person name="Blumentritt M."/>
            <person name="Coutinho P.M."/>
            <person name="Cullen D."/>
            <person name="Cullen D."/>
            <person name="Gathman A."/>
            <person name="Goodell B."/>
            <person name="Henrissat B."/>
            <person name="Ihrmark K."/>
            <person name="Kauserud H."/>
            <person name="Kohler A."/>
            <person name="LaButti K."/>
            <person name="Lapidus A."/>
            <person name="Lavin J.L."/>
            <person name="Lee Y.-H."/>
            <person name="Lindquist E."/>
            <person name="Lilly W."/>
            <person name="Lucas S."/>
            <person name="Morin E."/>
            <person name="Murat C."/>
            <person name="Oguiza J.A."/>
            <person name="Park J."/>
            <person name="Pisabarro A.G."/>
            <person name="Riley R."/>
            <person name="Rosling A."/>
            <person name="Salamov A."/>
            <person name="Schmidt O."/>
            <person name="Schmutz J."/>
            <person name="Skrede I."/>
            <person name="Stenlid J."/>
            <person name="Wiebenga A."/>
            <person name="Xie X."/>
            <person name="Kues U."/>
            <person name="Hibbett D.S."/>
            <person name="Hoffmeister D."/>
            <person name="Hogberg N."/>
            <person name="Martin F."/>
            <person name="Grigoriev I.V."/>
            <person name="Watkinson S.C."/>
        </authorList>
    </citation>
    <scope>NUCLEOTIDE SEQUENCE</scope>
    <source>
        <strain evidence="2">S7.9</strain>
    </source>
</reference>
<evidence type="ECO:0000313" key="2">
    <source>
        <dbReference type="EMBL" id="EGO21796.1"/>
    </source>
</evidence>
<dbReference type="OrthoDB" id="3045172at2759"/>